<dbReference type="eggNOG" id="ENOG5032T6H">
    <property type="taxonomic scope" value="Bacteria"/>
</dbReference>
<comment type="caution">
    <text evidence="1">The sequence shown here is derived from an EMBL/GenBank/DDBJ whole genome shotgun (WGS) entry which is preliminary data.</text>
</comment>
<gene>
    <name evidence="1" type="ORF">CLOSTMETH_01753</name>
</gene>
<dbReference type="STRING" id="537013.CLOSTMETH_01753"/>
<accession>C0ED32</accession>
<evidence type="ECO:0000313" key="2">
    <source>
        <dbReference type="Proteomes" id="UP000003340"/>
    </source>
</evidence>
<reference evidence="1 2" key="2">
    <citation type="submission" date="2009-02" db="EMBL/GenBank/DDBJ databases">
        <title>Draft genome sequence of Clostridium methylpentosum (DSM 5476).</title>
        <authorList>
            <person name="Sudarsanam P."/>
            <person name="Ley R."/>
            <person name="Guruge J."/>
            <person name="Turnbaugh P.J."/>
            <person name="Mahowald M."/>
            <person name="Liep D."/>
            <person name="Gordon J."/>
        </authorList>
    </citation>
    <scope>NUCLEOTIDE SEQUENCE [LARGE SCALE GENOMIC DNA]</scope>
    <source>
        <strain evidence="1 2">DSM 5476</strain>
    </source>
</reference>
<dbReference type="Proteomes" id="UP000003340">
    <property type="component" value="Unassembled WGS sequence"/>
</dbReference>
<proteinExistence type="predicted"/>
<organism evidence="1 2">
    <name type="scientific">[Clostridium] methylpentosum DSM 5476</name>
    <dbReference type="NCBI Taxonomy" id="537013"/>
    <lineage>
        <taxon>Bacteria</taxon>
        <taxon>Bacillati</taxon>
        <taxon>Bacillota</taxon>
        <taxon>Clostridia</taxon>
        <taxon>Eubacteriales</taxon>
        <taxon>Oscillospiraceae</taxon>
        <taxon>Oscillospiraceae incertae sedis</taxon>
    </lineage>
</organism>
<name>C0ED32_9FIRM</name>
<dbReference type="HOGENOM" id="CLU_147911_1_0_9"/>
<evidence type="ECO:0000313" key="1">
    <source>
        <dbReference type="EMBL" id="EEG30684.1"/>
    </source>
</evidence>
<sequence length="101" mass="11508">MEFVFGLVVSALGVGYRFLYKKIKQQDAVKDGMQALLRAQIIEDYHHYMEKGYLPIYAHENVSGLFTPYTDLGGNGAIQKLIDSLYDLPTEPPKEEKQPKK</sequence>
<dbReference type="EMBL" id="ACEC01000058">
    <property type="protein sequence ID" value="EEG30684.1"/>
    <property type="molecule type" value="Genomic_DNA"/>
</dbReference>
<protein>
    <recommendedName>
        <fullName evidence="3">Phage holin, LL-H family</fullName>
    </recommendedName>
</protein>
<dbReference type="AlphaFoldDB" id="C0ED32"/>
<keyword evidence="2" id="KW-1185">Reference proteome</keyword>
<reference evidence="1 2" key="1">
    <citation type="submission" date="2009-01" db="EMBL/GenBank/DDBJ databases">
        <authorList>
            <person name="Fulton L."/>
            <person name="Clifton S."/>
            <person name="Fulton B."/>
            <person name="Xu J."/>
            <person name="Minx P."/>
            <person name="Pepin K.H."/>
            <person name="Johnson M."/>
            <person name="Bhonagiri V."/>
            <person name="Nash W.E."/>
            <person name="Mardis E.R."/>
            <person name="Wilson R.K."/>
        </authorList>
    </citation>
    <scope>NUCLEOTIDE SEQUENCE [LARGE SCALE GENOMIC DNA]</scope>
    <source>
        <strain evidence="1 2">DSM 5476</strain>
    </source>
</reference>
<evidence type="ECO:0008006" key="3">
    <source>
        <dbReference type="Google" id="ProtNLM"/>
    </source>
</evidence>